<evidence type="ECO:0000256" key="4">
    <source>
        <dbReference type="ARBA" id="ARBA00022989"/>
    </source>
</evidence>
<gene>
    <name evidence="7" type="ORF">L1F31_10480</name>
</gene>
<feature type="transmembrane region" description="Helical" evidence="6">
    <location>
        <begin position="235"/>
        <end position="257"/>
    </location>
</feature>
<accession>A0ABY5SJ46</accession>
<feature type="transmembrane region" description="Helical" evidence="6">
    <location>
        <begin position="269"/>
        <end position="293"/>
    </location>
</feature>
<sequence length="350" mass="37628">MAPAKVLASRNTVAEVGHNAVNRPGPAHLMRAVQRFGQRLGNQFGAAITYFLVLAVMPIAMVSLASIGFVLDIVRPELLPQVTDQIETFTAGNSTLTEQLESYLLDWQAVGIIGILTGLYTGQGFIGNLGAAVRAQLHDDFDDAVPEKSFVSKILNNIVTLIGLIIGLLLAVALTVVGTGLRSMIADFLGLGGFAAGLLFVVPLVLTFGAAWLIFWFLFTMLPEKPVDKQAKNRGALIGAVAFLILINFSTVLVNLFSGNKAAGVFGSIIAIMLTLNVFARIILFIAAWIGTAKAPRPREEDDPDYQFVVPKVQAQSLGALIAGAGIVALTLLGFKRYDEHRSDREQLRR</sequence>
<evidence type="ECO:0000313" key="7">
    <source>
        <dbReference type="EMBL" id="UVI34562.1"/>
    </source>
</evidence>
<evidence type="ECO:0000313" key="8">
    <source>
        <dbReference type="Proteomes" id="UP001064879"/>
    </source>
</evidence>
<dbReference type="PANTHER" id="PTHR30213">
    <property type="entry name" value="INNER MEMBRANE PROTEIN YHJD"/>
    <property type="match status" value="1"/>
</dbReference>
<reference evidence="7" key="1">
    <citation type="submission" date="2022-03" db="EMBL/GenBank/DDBJ databases">
        <title>Brevibacterium spongiae sp. nov., isolated from marine sponge.</title>
        <authorList>
            <person name="Li Z."/>
            <person name="Zhang M."/>
        </authorList>
    </citation>
    <scope>NUCLEOTIDE SEQUENCE</scope>
    <source>
        <strain evidence="7">WHS-Z9</strain>
    </source>
</reference>
<organism evidence="7 8">
    <name type="scientific">Brevibacterium spongiae</name>
    <dbReference type="NCBI Taxonomy" id="2909672"/>
    <lineage>
        <taxon>Bacteria</taxon>
        <taxon>Bacillati</taxon>
        <taxon>Actinomycetota</taxon>
        <taxon>Actinomycetes</taxon>
        <taxon>Micrococcales</taxon>
        <taxon>Brevibacteriaceae</taxon>
        <taxon>Brevibacterium</taxon>
    </lineage>
</organism>
<keyword evidence="5 6" id="KW-0472">Membrane</keyword>
<evidence type="ECO:0000256" key="5">
    <source>
        <dbReference type="ARBA" id="ARBA00023136"/>
    </source>
</evidence>
<dbReference type="RefSeq" id="WP_265417243.1">
    <property type="nucleotide sequence ID" value="NZ_CP093443.1"/>
</dbReference>
<comment type="subcellular location">
    <subcellularLocation>
        <location evidence="1">Cell membrane</location>
        <topology evidence="1">Multi-pass membrane protein</topology>
    </subcellularLocation>
</comment>
<feature type="transmembrane region" description="Helical" evidence="6">
    <location>
        <begin position="158"/>
        <end position="181"/>
    </location>
</feature>
<dbReference type="Pfam" id="PF03631">
    <property type="entry name" value="Virul_fac_BrkB"/>
    <property type="match status" value="1"/>
</dbReference>
<evidence type="ECO:0000256" key="1">
    <source>
        <dbReference type="ARBA" id="ARBA00004651"/>
    </source>
</evidence>
<keyword evidence="8" id="KW-1185">Reference proteome</keyword>
<keyword evidence="2" id="KW-1003">Cell membrane</keyword>
<feature type="transmembrane region" description="Helical" evidence="6">
    <location>
        <begin position="313"/>
        <end position="335"/>
    </location>
</feature>
<keyword evidence="3 6" id="KW-0812">Transmembrane</keyword>
<evidence type="ECO:0000256" key="3">
    <source>
        <dbReference type="ARBA" id="ARBA00022692"/>
    </source>
</evidence>
<dbReference type="EMBL" id="CP093443">
    <property type="protein sequence ID" value="UVI34562.1"/>
    <property type="molecule type" value="Genomic_DNA"/>
</dbReference>
<protein>
    <submittedName>
        <fullName evidence="7">YihY/virulence factor BrkB family protein</fullName>
    </submittedName>
</protein>
<feature type="transmembrane region" description="Helical" evidence="6">
    <location>
        <begin position="188"/>
        <end position="215"/>
    </location>
</feature>
<evidence type="ECO:0000256" key="6">
    <source>
        <dbReference type="SAM" id="Phobius"/>
    </source>
</evidence>
<proteinExistence type="predicted"/>
<feature type="transmembrane region" description="Helical" evidence="6">
    <location>
        <begin position="44"/>
        <end position="71"/>
    </location>
</feature>
<name>A0ABY5SJ46_9MICO</name>
<dbReference type="PANTHER" id="PTHR30213:SF1">
    <property type="entry name" value="INNER MEMBRANE PROTEIN YHJD"/>
    <property type="match status" value="1"/>
</dbReference>
<keyword evidence="4 6" id="KW-1133">Transmembrane helix</keyword>
<evidence type="ECO:0000256" key="2">
    <source>
        <dbReference type="ARBA" id="ARBA00022475"/>
    </source>
</evidence>
<dbReference type="InterPro" id="IPR017039">
    <property type="entry name" value="Virul_fac_BrkB"/>
</dbReference>
<dbReference type="Proteomes" id="UP001064879">
    <property type="component" value="Chromosome"/>
</dbReference>